<dbReference type="InterPro" id="IPR039421">
    <property type="entry name" value="Type_1_exporter"/>
</dbReference>
<dbReference type="EMBL" id="CP000108">
    <property type="protein sequence ID" value="ABB28011.1"/>
    <property type="molecule type" value="Genomic_DNA"/>
</dbReference>
<name>Q3ASL4_CHLCH</name>
<accession>Q3ASL4</accession>
<dbReference type="GO" id="GO:0140359">
    <property type="term" value="F:ABC-type transporter activity"/>
    <property type="evidence" value="ECO:0007669"/>
    <property type="project" value="InterPro"/>
</dbReference>
<dbReference type="PANTHER" id="PTHR24221:SF248">
    <property type="entry name" value="ABC TRANSPORTER TRANSMEMBRANE REGION"/>
    <property type="match status" value="1"/>
</dbReference>
<dbReference type="SMART" id="SM00382">
    <property type="entry name" value="AAA"/>
    <property type="match status" value="1"/>
</dbReference>
<keyword evidence="6 8" id="KW-0472">Membrane</keyword>
<evidence type="ECO:0000256" key="3">
    <source>
        <dbReference type="ARBA" id="ARBA00022741"/>
    </source>
</evidence>
<dbReference type="PANTHER" id="PTHR24221">
    <property type="entry name" value="ATP-BINDING CASSETTE SUB-FAMILY B"/>
    <property type="match status" value="1"/>
</dbReference>
<protein>
    <submittedName>
        <fullName evidence="11">Type I secretion system ATPase, PrtD</fullName>
        <ecNumber evidence="11">3.6.3.25</ecNumber>
    </submittedName>
</protein>
<dbReference type="PROSITE" id="PS50893">
    <property type="entry name" value="ABC_TRANSPORTER_2"/>
    <property type="match status" value="1"/>
</dbReference>
<keyword evidence="11" id="KW-0378">Hydrolase</keyword>
<dbReference type="InterPro" id="IPR017871">
    <property type="entry name" value="ABC_transporter-like_CS"/>
</dbReference>
<comment type="subcellular location">
    <subcellularLocation>
        <location evidence="1">Cell membrane</location>
        <topology evidence="1">Multi-pass membrane protein</topology>
    </subcellularLocation>
</comment>
<dbReference type="Gene3D" id="1.20.1560.10">
    <property type="entry name" value="ABC transporter type 1, transmembrane domain"/>
    <property type="match status" value="1"/>
</dbReference>
<evidence type="ECO:0000259" key="10">
    <source>
        <dbReference type="PROSITE" id="PS50929"/>
    </source>
</evidence>
<dbReference type="GO" id="GO:0030253">
    <property type="term" value="P:protein secretion by the type I secretion system"/>
    <property type="evidence" value="ECO:0007669"/>
    <property type="project" value="InterPro"/>
</dbReference>
<evidence type="ECO:0000259" key="9">
    <source>
        <dbReference type="PROSITE" id="PS50893"/>
    </source>
</evidence>
<dbReference type="GO" id="GO:0030256">
    <property type="term" value="C:type I protein secretion system complex"/>
    <property type="evidence" value="ECO:0007669"/>
    <property type="project" value="InterPro"/>
</dbReference>
<evidence type="ECO:0000256" key="6">
    <source>
        <dbReference type="ARBA" id="ARBA00023136"/>
    </source>
</evidence>
<dbReference type="KEGG" id="cch:Cag_0740"/>
<dbReference type="PROSITE" id="PS50929">
    <property type="entry name" value="ABC_TM1F"/>
    <property type="match status" value="1"/>
</dbReference>
<dbReference type="SUPFAM" id="SSF52540">
    <property type="entry name" value="P-loop containing nucleoside triphosphate hydrolases"/>
    <property type="match status" value="1"/>
</dbReference>
<dbReference type="OrthoDB" id="593815at2"/>
<dbReference type="Gene3D" id="3.40.50.300">
    <property type="entry name" value="P-loop containing nucleotide triphosphate hydrolases"/>
    <property type="match status" value="1"/>
</dbReference>
<feature type="compositionally biased region" description="Pro residues" evidence="7">
    <location>
        <begin position="570"/>
        <end position="587"/>
    </location>
</feature>
<evidence type="ECO:0000256" key="5">
    <source>
        <dbReference type="ARBA" id="ARBA00022989"/>
    </source>
</evidence>
<keyword evidence="4" id="KW-0067">ATP-binding</keyword>
<evidence type="ECO:0000313" key="11">
    <source>
        <dbReference type="EMBL" id="ABB28011.1"/>
    </source>
</evidence>
<dbReference type="GO" id="GO:0016887">
    <property type="term" value="F:ATP hydrolysis activity"/>
    <property type="evidence" value="ECO:0007669"/>
    <property type="project" value="InterPro"/>
</dbReference>
<sequence length="587" mass="64261">MKKPEVKSPLREALWAQLPALLKTFYFSIVVNVLVLAPSVYMMEVYDRVVNSRSHNTLLMLTLLVVGAYLLLEALEWVRRQIMQSAALQLDGKLREEVFSAIFAARLQNIPSAGAQALRDLKSIREFLPSQALLAMVDTPLALLVLILLFLMAPLFGWFSVAGAVVQFGIGFFNERRIRKPLQEANRSAMVAQGYADGVIRNAQVIESMGMLPHIHRRWMERQQEFLVNQATASDHAGTNAALSKLLQSLLSSLLLGVGCWLTLKGEVFGSAMIVASILGGRVLAPLVQIIGSWRQVEGVMEAYHRLEAMLRELPMPQKGMPLPAPTGQLSVEGIIAGAPRSPMPILKGVSFRVMPGGTLAVVGPSASGKTTLARLLVGIWPSTQGKVRLDGQDIYLWDKEELGRYVGYLPQNVELFEGTIAENIARFGEPELEKVEAACRLVGLDALMVNWPKGYDTQIGEDGAFLSGGERQRVALARAVYDMPKLVVLDEPNASLDEAGDAALINTVKKLRENGTTVIVMTHRLNILAAIEYMLVLVDGQVQKFGTVKEVMEALQNPQQAGGAQQQPQPKPAPQPKPMPSTPRLA</sequence>
<dbReference type="GO" id="GO:0005524">
    <property type="term" value="F:ATP binding"/>
    <property type="evidence" value="ECO:0007669"/>
    <property type="project" value="UniProtKB-KW"/>
</dbReference>
<feature type="transmembrane region" description="Helical" evidence="8">
    <location>
        <begin position="55"/>
        <end position="75"/>
    </location>
</feature>
<proteinExistence type="predicted"/>
<keyword evidence="3" id="KW-0547">Nucleotide-binding</keyword>
<dbReference type="SUPFAM" id="SSF90123">
    <property type="entry name" value="ABC transporter transmembrane region"/>
    <property type="match status" value="1"/>
</dbReference>
<dbReference type="eggNOG" id="COG4618">
    <property type="taxonomic scope" value="Bacteria"/>
</dbReference>
<dbReference type="InterPro" id="IPR010128">
    <property type="entry name" value="ATPase_T1SS_PrtD-like"/>
</dbReference>
<evidence type="ECO:0000256" key="4">
    <source>
        <dbReference type="ARBA" id="ARBA00022840"/>
    </source>
</evidence>
<dbReference type="AlphaFoldDB" id="Q3ASL4"/>
<reference evidence="11" key="1">
    <citation type="submission" date="2005-08" db="EMBL/GenBank/DDBJ databases">
        <title>Complete sequence of Chlorobium chlorochromatii CaD3.</title>
        <authorList>
            <person name="Copeland A."/>
            <person name="Lucas S."/>
            <person name="Lapidus A."/>
            <person name="Barry K."/>
            <person name="Detter J.C."/>
            <person name="Glavina T."/>
            <person name="Hammon N."/>
            <person name="Israni S."/>
            <person name="Pitluck S."/>
            <person name="Bryant D."/>
            <person name="Schmutz J."/>
            <person name="Larimer F."/>
            <person name="Land M."/>
            <person name="Kyrpides N."/>
            <person name="Ivanova N."/>
            <person name="Richardson P."/>
        </authorList>
    </citation>
    <scope>NUCLEOTIDE SEQUENCE [LARGE SCALE GENOMIC DNA]</scope>
    <source>
        <strain evidence="11">CaD3</strain>
    </source>
</reference>
<evidence type="ECO:0000256" key="1">
    <source>
        <dbReference type="ARBA" id="ARBA00004651"/>
    </source>
</evidence>
<keyword evidence="2 8" id="KW-0812">Transmembrane</keyword>
<dbReference type="PROSITE" id="PS00211">
    <property type="entry name" value="ABC_TRANSPORTER_1"/>
    <property type="match status" value="1"/>
</dbReference>
<evidence type="ECO:0000256" key="2">
    <source>
        <dbReference type="ARBA" id="ARBA00022692"/>
    </source>
</evidence>
<evidence type="ECO:0000256" key="8">
    <source>
        <dbReference type="SAM" id="Phobius"/>
    </source>
</evidence>
<dbReference type="NCBIfam" id="TIGR01842">
    <property type="entry name" value="type_I_sec_PrtD"/>
    <property type="match status" value="1"/>
</dbReference>
<dbReference type="InterPro" id="IPR003439">
    <property type="entry name" value="ABC_transporter-like_ATP-bd"/>
</dbReference>
<evidence type="ECO:0000256" key="7">
    <source>
        <dbReference type="SAM" id="MobiDB-lite"/>
    </source>
</evidence>
<gene>
    <name evidence="11" type="ordered locus">Cag_0740</name>
</gene>
<dbReference type="Pfam" id="PF00005">
    <property type="entry name" value="ABC_tran"/>
    <property type="match status" value="1"/>
</dbReference>
<feature type="compositionally biased region" description="Low complexity" evidence="7">
    <location>
        <begin position="559"/>
        <end position="569"/>
    </location>
</feature>
<dbReference type="HOGENOM" id="CLU_000604_95_6_10"/>
<dbReference type="GO" id="GO:0005886">
    <property type="term" value="C:plasma membrane"/>
    <property type="evidence" value="ECO:0007669"/>
    <property type="project" value="UniProtKB-SubCell"/>
</dbReference>
<feature type="domain" description="ABC transporter" evidence="9">
    <location>
        <begin position="330"/>
        <end position="565"/>
    </location>
</feature>
<dbReference type="InterPro" id="IPR036640">
    <property type="entry name" value="ABC1_TM_sf"/>
</dbReference>
<feature type="transmembrane region" description="Helical" evidence="8">
    <location>
        <begin position="20"/>
        <end position="43"/>
    </location>
</feature>
<dbReference type="Pfam" id="PF00664">
    <property type="entry name" value="ABC_membrane"/>
    <property type="match status" value="1"/>
</dbReference>
<dbReference type="STRING" id="340177.Cag_0740"/>
<dbReference type="EC" id="3.6.3.25" evidence="11"/>
<feature type="domain" description="ABC transmembrane type-1" evidence="10">
    <location>
        <begin position="27"/>
        <end position="299"/>
    </location>
</feature>
<dbReference type="InterPro" id="IPR027417">
    <property type="entry name" value="P-loop_NTPase"/>
</dbReference>
<dbReference type="InterPro" id="IPR003593">
    <property type="entry name" value="AAA+_ATPase"/>
</dbReference>
<dbReference type="InterPro" id="IPR011527">
    <property type="entry name" value="ABC1_TM_dom"/>
</dbReference>
<keyword evidence="5 8" id="KW-1133">Transmembrane helix</keyword>
<feature type="region of interest" description="Disordered" evidence="7">
    <location>
        <begin position="557"/>
        <end position="587"/>
    </location>
</feature>
<dbReference type="GO" id="GO:0034040">
    <property type="term" value="F:ATPase-coupled lipid transmembrane transporter activity"/>
    <property type="evidence" value="ECO:0007669"/>
    <property type="project" value="TreeGrafter"/>
</dbReference>
<organism evidence="11">
    <name type="scientific">Chlorobium chlorochromatii (strain CaD3)</name>
    <dbReference type="NCBI Taxonomy" id="340177"/>
    <lineage>
        <taxon>Bacteria</taxon>
        <taxon>Pseudomonadati</taxon>
        <taxon>Chlorobiota</taxon>
        <taxon>Chlorobiia</taxon>
        <taxon>Chlorobiales</taxon>
        <taxon>Chlorobiaceae</taxon>
        <taxon>Chlorobium/Pelodictyon group</taxon>
        <taxon>Chlorobium</taxon>
    </lineage>
</organism>